<dbReference type="Pfam" id="PF16033">
    <property type="entry name" value="DUF4789"/>
    <property type="match status" value="1"/>
</dbReference>
<feature type="signal peptide" evidence="1">
    <location>
        <begin position="1"/>
        <end position="22"/>
    </location>
</feature>
<feature type="chain" id="PRO_5035638787" description="DUF4789 domain-containing protein" evidence="1">
    <location>
        <begin position="23"/>
        <end position="283"/>
    </location>
</feature>
<accession>A0A8D8TDG4</accession>
<feature type="domain" description="DUF4789" evidence="2">
    <location>
        <begin position="130"/>
        <end position="189"/>
    </location>
</feature>
<keyword evidence="1" id="KW-0732">Signal</keyword>
<evidence type="ECO:0000313" key="3">
    <source>
        <dbReference type="EMBL" id="CAG6685974.1"/>
    </source>
</evidence>
<dbReference type="EMBL" id="HBUF01659723">
    <property type="protein sequence ID" value="CAG6788407.1"/>
    <property type="molecule type" value="Transcribed_RNA"/>
</dbReference>
<organism evidence="3">
    <name type="scientific">Cacopsylla melanoneura</name>
    <dbReference type="NCBI Taxonomy" id="428564"/>
    <lineage>
        <taxon>Eukaryota</taxon>
        <taxon>Metazoa</taxon>
        <taxon>Ecdysozoa</taxon>
        <taxon>Arthropoda</taxon>
        <taxon>Hexapoda</taxon>
        <taxon>Insecta</taxon>
        <taxon>Pterygota</taxon>
        <taxon>Neoptera</taxon>
        <taxon>Paraneoptera</taxon>
        <taxon>Hemiptera</taxon>
        <taxon>Sternorrhyncha</taxon>
        <taxon>Psylloidea</taxon>
        <taxon>Psyllidae</taxon>
        <taxon>Psyllinae</taxon>
        <taxon>Cacopsylla</taxon>
    </lineage>
</organism>
<sequence>MLLLRVILFFSILWKKFRPCDCASAFVLSTSEERSLSSFKSRQEMCYLEGKVLFHNVCYELNKQGPCKENERVVLDSDAASRIDPIFQPICLEKACQNDDIYWQKDNYCYTPESAKNLCTTKGTTAQRDMFGEGYCDCIKSPAHARMPNVKGNAPCYELYTRAQCEQNQILVERHLRSECIPNSCSSKGTNFIPWQDGKCYRLGTRGPCKNNEEFTILDHTRHPGCRDIRFSNPLYVVDIPLNCKPDHGGQCAEEFSVARGEEFRFQLLRSAERAKKRKKKSS</sequence>
<reference evidence="3" key="1">
    <citation type="submission" date="2021-05" db="EMBL/GenBank/DDBJ databases">
        <authorList>
            <person name="Alioto T."/>
            <person name="Alioto T."/>
            <person name="Gomez Garrido J."/>
        </authorList>
    </citation>
    <scope>NUCLEOTIDE SEQUENCE</scope>
</reference>
<dbReference type="EMBL" id="HBUF01274332">
    <property type="protein sequence ID" value="CAG6685976.1"/>
    <property type="molecule type" value="Transcribed_RNA"/>
</dbReference>
<dbReference type="PANTHER" id="PTHR21177">
    <property type="entry name" value="IP06524P-RELATED"/>
    <property type="match status" value="1"/>
</dbReference>
<protein>
    <recommendedName>
        <fullName evidence="2">DUF4789 domain-containing protein</fullName>
    </recommendedName>
</protein>
<dbReference type="InterPro" id="IPR031993">
    <property type="entry name" value="DUF4789"/>
</dbReference>
<dbReference type="EMBL" id="HBUF01274330">
    <property type="protein sequence ID" value="CAG6685974.1"/>
    <property type="molecule type" value="Transcribed_RNA"/>
</dbReference>
<name>A0A8D8TDG4_9HEMI</name>
<dbReference type="AlphaFoldDB" id="A0A8D8TDG4"/>
<dbReference type="EMBL" id="HBUF01274331">
    <property type="protein sequence ID" value="CAG6685975.1"/>
    <property type="molecule type" value="Transcribed_RNA"/>
</dbReference>
<evidence type="ECO:0000256" key="1">
    <source>
        <dbReference type="SAM" id="SignalP"/>
    </source>
</evidence>
<dbReference type="EMBL" id="HBUF01118459">
    <property type="protein sequence ID" value="CAG6641627.1"/>
    <property type="molecule type" value="Transcribed_RNA"/>
</dbReference>
<dbReference type="EMBL" id="HBUF01274329">
    <property type="protein sequence ID" value="CAG6685973.1"/>
    <property type="molecule type" value="Transcribed_RNA"/>
</dbReference>
<proteinExistence type="predicted"/>
<evidence type="ECO:0000259" key="2">
    <source>
        <dbReference type="Pfam" id="PF16033"/>
    </source>
</evidence>